<name>A0A3M6TZ86_POCDA</name>
<proteinExistence type="predicted"/>
<keyword evidence="2" id="KW-1185">Reference proteome</keyword>
<accession>A0A3M6TZ86</accession>
<protein>
    <submittedName>
        <fullName evidence="1">Uncharacterized protein</fullName>
    </submittedName>
</protein>
<organism evidence="1 2">
    <name type="scientific">Pocillopora damicornis</name>
    <name type="common">Cauliflower coral</name>
    <name type="synonym">Millepora damicornis</name>
    <dbReference type="NCBI Taxonomy" id="46731"/>
    <lineage>
        <taxon>Eukaryota</taxon>
        <taxon>Metazoa</taxon>
        <taxon>Cnidaria</taxon>
        <taxon>Anthozoa</taxon>
        <taxon>Hexacorallia</taxon>
        <taxon>Scleractinia</taxon>
        <taxon>Astrocoeniina</taxon>
        <taxon>Pocilloporidae</taxon>
        <taxon>Pocillopora</taxon>
    </lineage>
</organism>
<sequence>MGCGSSIHPFSISNATTYRLWSPVSKMGDGVMKRHPIENKVFCDGTFKEPDDTSKYTVMLFHGINGSACPPFPMVVIIPNSMLYSIFKEKDKIHDKSHLFESQGFGGFRILKLFEEELYLGCDHTGEVTLVENPFLLNPNPQTLFILYKVRY</sequence>
<dbReference type="OrthoDB" id="5953645at2759"/>
<gene>
    <name evidence="1" type="ORF">pdam_00024493</name>
</gene>
<evidence type="ECO:0000313" key="1">
    <source>
        <dbReference type="EMBL" id="RMX46676.1"/>
    </source>
</evidence>
<reference evidence="1 2" key="1">
    <citation type="journal article" date="2018" name="Sci. Rep.">
        <title>Comparative analysis of the Pocillopora damicornis genome highlights role of immune system in coral evolution.</title>
        <authorList>
            <person name="Cunning R."/>
            <person name="Bay R.A."/>
            <person name="Gillette P."/>
            <person name="Baker A.C."/>
            <person name="Traylor-Knowles N."/>
        </authorList>
    </citation>
    <scope>NUCLEOTIDE SEQUENCE [LARGE SCALE GENOMIC DNA]</scope>
    <source>
        <strain evidence="1">RSMAS</strain>
        <tissue evidence="1">Whole animal</tissue>
    </source>
</reference>
<comment type="caution">
    <text evidence="1">The sequence shown here is derived from an EMBL/GenBank/DDBJ whole genome shotgun (WGS) entry which is preliminary data.</text>
</comment>
<evidence type="ECO:0000313" key="2">
    <source>
        <dbReference type="Proteomes" id="UP000275408"/>
    </source>
</evidence>
<dbReference type="AlphaFoldDB" id="A0A3M6TZ86"/>
<dbReference type="EMBL" id="RCHS01002605">
    <property type="protein sequence ID" value="RMX46676.1"/>
    <property type="molecule type" value="Genomic_DNA"/>
</dbReference>
<dbReference type="Proteomes" id="UP000275408">
    <property type="component" value="Unassembled WGS sequence"/>
</dbReference>